<dbReference type="Pfam" id="PF00349">
    <property type="entry name" value="Hexokinase_1"/>
    <property type="match status" value="1"/>
</dbReference>
<evidence type="ECO:0000256" key="2">
    <source>
        <dbReference type="ARBA" id="ARBA00005028"/>
    </source>
</evidence>
<keyword evidence="4 9" id="KW-0808">Transferase</keyword>
<keyword evidence="6 9" id="KW-0418">Kinase</keyword>
<evidence type="ECO:0000313" key="13">
    <source>
        <dbReference type="EMBL" id="KAH0879259.1"/>
    </source>
</evidence>
<dbReference type="InterPro" id="IPR043129">
    <property type="entry name" value="ATPase_NBD"/>
</dbReference>
<comment type="similarity">
    <text evidence="3 9">Belongs to the hexokinase family.</text>
</comment>
<feature type="domain" description="Hexokinase C-terminal" evidence="12">
    <location>
        <begin position="260"/>
        <end position="522"/>
    </location>
</feature>
<evidence type="ECO:0000259" key="12">
    <source>
        <dbReference type="Pfam" id="PF03727"/>
    </source>
</evidence>
<keyword evidence="8 9" id="KW-0324">Glycolysis</keyword>
<comment type="caution">
    <text evidence="13">The sequence shown here is derived from an EMBL/GenBank/DDBJ whole genome shotgun (WGS) entry which is preliminary data.</text>
</comment>
<dbReference type="PROSITE" id="PS51748">
    <property type="entry name" value="HEXOKINASE_2"/>
    <property type="match status" value="1"/>
</dbReference>
<keyword evidence="5 9" id="KW-0547">Nucleotide-binding</keyword>
<dbReference type="PANTHER" id="PTHR19443:SF78">
    <property type="entry name" value="PHOSPHOTRANSFERASE"/>
    <property type="match status" value="1"/>
</dbReference>
<protein>
    <recommendedName>
        <fullName evidence="9">Phosphotransferase</fullName>
        <ecNumber evidence="9">2.7.1.-</ecNumber>
    </recommendedName>
</protein>
<evidence type="ECO:0000256" key="8">
    <source>
        <dbReference type="ARBA" id="ARBA00023152"/>
    </source>
</evidence>
<evidence type="ECO:0000256" key="10">
    <source>
        <dbReference type="SAM" id="Phobius"/>
    </source>
</evidence>
<dbReference type="PROSITE" id="PS00782">
    <property type="entry name" value="TFIIB"/>
    <property type="match status" value="1"/>
</dbReference>
<evidence type="ECO:0000256" key="7">
    <source>
        <dbReference type="ARBA" id="ARBA00022840"/>
    </source>
</evidence>
<dbReference type="InterPro" id="IPR023486">
    <property type="entry name" value="TFIIB_CS"/>
</dbReference>
<keyword evidence="10" id="KW-1133">Transmembrane helix</keyword>
<reference evidence="13 14" key="1">
    <citation type="submission" date="2021-05" db="EMBL/GenBank/DDBJ databases">
        <title>Genome Assembly of Synthetic Allotetraploid Brassica napus Reveals Homoeologous Exchanges between Subgenomes.</title>
        <authorList>
            <person name="Davis J.T."/>
        </authorList>
    </citation>
    <scope>NUCLEOTIDE SEQUENCE [LARGE SCALE GENOMIC DNA]</scope>
    <source>
        <strain evidence="14">cv. Da-Ae</strain>
        <tissue evidence="13">Seedling</tissue>
    </source>
</reference>
<dbReference type="Proteomes" id="UP000824890">
    <property type="component" value="Unassembled WGS sequence"/>
</dbReference>
<dbReference type="SUPFAM" id="SSF53067">
    <property type="entry name" value="Actin-like ATPase domain"/>
    <property type="match status" value="2"/>
</dbReference>
<evidence type="ECO:0000313" key="14">
    <source>
        <dbReference type="Proteomes" id="UP000824890"/>
    </source>
</evidence>
<keyword evidence="10" id="KW-0472">Membrane</keyword>
<feature type="non-terminal residue" evidence="13">
    <location>
        <position position="1"/>
    </location>
</feature>
<evidence type="ECO:0000256" key="5">
    <source>
        <dbReference type="ARBA" id="ARBA00022741"/>
    </source>
</evidence>
<dbReference type="InterPro" id="IPR001312">
    <property type="entry name" value="Hexokinase"/>
</dbReference>
<keyword evidence="7 9" id="KW-0067">ATP-binding</keyword>
<keyword evidence="14" id="KW-1185">Reference proteome</keyword>
<comment type="pathway">
    <text evidence="2">Carbohydrate metabolism; hexose metabolism.</text>
</comment>
<proteinExistence type="inferred from homology"/>
<name>A0ABQ7ZG99_BRANA</name>
<evidence type="ECO:0000256" key="4">
    <source>
        <dbReference type="ARBA" id="ARBA00022679"/>
    </source>
</evidence>
<evidence type="ECO:0000256" key="1">
    <source>
        <dbReference type="ARBA" id="ARBA00004921"/>
    </source>
</evidence>
<comment type="pathway">
    <text evidence="1">Carbohydrate degradation.</text>
</comment>
<dbReference type="Gene3D" id="3.30.420.40">
    <property type="match status" value="1"/>
</dbReference>
<dbReference type="CDD" id="cd24020">
    <property type="entry name" value="ASKHA_NBD_HK_plant"/>
    <property type="match status" value="1"/>
</dbReference>
<evidence type="ECO:0000256" key="3">
    <source>
        <dbReference type="ARBA" id="ARBA00009225"/>
    </source>
</evidence>
<dbReference type="PANTHER" id="PTHR19443">
    <property type="entry name" value="HEXOKINASE"/>
    <property type="match status" value="1"/>
</dbReference>
<dbReference type="Gene3D" id="3.40.367.20">
    <property type="match status" value="1"/>
</dbReference>
<evidence type="ECO:0000256" key="9">
    <source>
        <dbReference type="RuleBase" id="RU362007"/>
    </source>
</evidence>
<evidence type="ECO:0000259" key="11">
    <source>
        <dbReference type="Pfam" id="PF00349"/>
    </source>
</evidence>
<dbReference type="Pfam" id="PF03727">
    <property type="entry name" value="Hexokinase_2"/>
    <property type="match status" value="1"/>
</dbReference>
<organism evidence="13 14">
    <name type="scientific">Brassica napus</name>
    <name type="common">Rape</name>
    <dbReference type="NCBI Taxonomy" id="3708"/>
    <lineage>
        <taxon>Eukaryota</taxon>
        <taxon>Viridiplantae</taxon>
        <taxon>Streptophyta</taxon>
        <taxon>Embryophyta</taxon>
        <taxon>Tracheophyta</taxon>
        <taxon>Spermatophyta</taxon>
        <taxon>Magnoliopsida</taxon>
        <taxon>eudicotyledons</taxon>
        <taxon>Gunneridae</taxon>
        <taxon>Pentapetalae</taxon>
        <taxon>rosids</taxon>
        <taxon>malvids</taxon>
        <taxon>Brassicales</taxon>
        <taxon>Brassicaceae</taxon>
        <taxon>Brassiceae</taxon>
        <taxon>Brassica</taxon>
    </lineage>
</organism>
<accession>A0ABQ7ZG99</accession>
<dbReference type="EC" id="2.7.1.-" evidence="9"/>
<sequence length="526" mass="57576">VPSTVERREEGSVVMGKVAVAFAAAAVLVSCSVAAVMVGRRIKSRAKWRAVVEILKELEEACDTPVGRLRQVVDAMAVEMHAGLASEGGSKLKMLLTFVHHLPNGTEKGTYYALHLGGTYFRILRVHLGGERSYLDVQDVERHPIPSHLMDSTSEVLFNFLAFSMERFIEKEGKESNSQGVKRELAFTFSFPVKHSSISSGVLIKWTKGFEISEMVGKDVAECLQGAMNRRGLDIHVAALVNDTVGALSLGYYHDPDTVVAVVFGTGSNACYLERTDAIIKSQGLLTTSGSMVVNMEWGNFWSSHLPRTSYDIDLDAESSNPNDMGFEKMIAGLYLGDIVRRVIRHMSQVSDIFGPTSSMLSEPYVLRTNSVSAMHEDDTPELQQVARILKDLGKLEEASLTCEMNKQVSDVPLKVRKLVVKICDVVTRRAGRLAAAGIAGILKKVGRDGSGGITSGRSRSEMRMQKRTVVAVEGGLYMNYTMFREYMEEALVEILGEEVSQYVVVKAMEDGSSIGSALLVASLQS</sequence>
<feature type="domain" description="Hexokinase N-terminal" evidence="11">
    <location>
        <begin position="55"/>
        <end position="250"/>
    </location>
</feature>
<dbReference type="EMBL" id="JAGKQM010000015">
    <property type="protein sequence ID" value="KAH0879259.1"/>
    <property type="molecule type" value="Genomic_DNA"/>
</dbReference>
<dbReference type="InterPro" id="IPR022673">
    <property type="entry name" value="Hexokinase_C"/>
</dbReference>
<keyword evidence="10" id="KW-0812">Transmembrane</keyword>
<evidence type="ECO:0000256" key="6">
    <source>
        <dbReference type="ARBA" id="ARBA00022777"/>
    </source>
</evidence>
<gene>
    <name evidence="13" type="ORF">HID58_066653</name>
</gene>
<dbReference type="InterPro" id="IPR022672">
    <property type="entry name" value="Hexokinase_N"/>
</dbReference>
<dbReference type="PRINTS" id="PR00475">
    <property type="entry name" value="HEXOKINASE"/>
</dbReference>
<feature type="transmembrane region" description="Helical" evidence="10">
    <location>
        <begin position="20"/>
        <end position="39"/>
    </location>
</feature>